<accession>A0A0N4UVG4</accession>
<dbReference type="EMBL" id="UXUI01007173">
    <property type="protein sequence ID" value="VDD85996.1"/>
    <property type="molecule type" value="Genomic_DNA"/>
</dbReference>
<protein>
    <submittedName>
        <fullName evidence="3">MOSC domain-containing protein</fullName>
    </submittedName>
</protein>
<dbReference type="Proteomes" id="UP000274131">
    <property type="component" value="Unassembled WGS sequence"/>
</dbReference>
<evidence type="ECO:0000313" key="1">
    <source>
        <dbReference type="EMBL" id="VDD85996.1"/>
    </source>
</evidence>
<proteinExistence type="predicted"/>
<gene>
    <name evidence="1" type="ORF">EVEC_LOCUS1139</name>
</gene>
<evidence type="ECO:0000313" key="2">
    <source>
        <dbReference type="Proteomes" id="UP000274131"/>
    </source>
</evidence>
<sequence>MSVSNPNFRLVPAWVDLCPENVATIITFARRKKNKNVGEEIEVDEYGRIWFGESMKETAKRKQSFMRRRSIEPVEAGGIKLTP</sequence>
<name>A0A0N4UVG4_ENTVE</name>
<organism evidence="3">
    <name type="scientific">Enterobius vermicularis</name>
    <name type="common">Human pinworm</name>
    <dbReference type="NCBI Taxonomy" id="51028"/>
    <lineage>
        <taxon>Eukaryota</taxon>
        <taxon>Metazoa</taxon>
        <taxon>Ecdysozoa</taxon>
        <taxon>Nematoda</taxon>
        <taxon>Chromadorea</taxon>
        <taxon>Rhabditida</taxon>
        <taxon>Spirurina</taxon>
        <taxon>Oxyuridomorpha</taxon>
        <taxon>Oxyuroidea</taxon>
        <taxon>Oxyuridae</taxon>
        <taxon>Enterobius</taxon>
    </lineage>
</organism>
<keyword evidence="2" id="KW-1185">Reference proteome</keyword>
<reference evidence="1 2" key="2">
    <citation type="submission" date="2018-10" db="EMBL/GenBank/DDBJ databases">
        <authorList>
            <consortium name="Pathogen Informatics"/>
        </authorList>
    </citation>
    <scope>NUCLEOTIDE SEQUENCE [LARGE SCALE GENOMIC DNA]</scope>
</reference>
<reference evidence="3" key="1">
    <citation type="submission" date="2017-02" db="UniProtKB">
        <authorList>
            <consortium name="WormBaseParasite"/>
        </authorList>
    </citation>
    <scope>IDENTIFICATION</scope>
</reference>
<evidence type="ECO:0000313" key="3">
    <source>
        <dbReference type="WBParaSite" id="EVEC_0000143101-mRNA-1"/>
    </source>
</evidence>
<dbReference type="WBParaSite" id="EVEC_0000143101-mRNA-1">
    <property type="protein sequence ID" value="EVEC_0000143101-mRNA-1"/>
    <property type="gene ID" value="EVEC_0000143101"/>
</dbReference>
<dbReference type="AlphaFoldDB" id="A0A0N4UVG4"/>